<dbReference type="KEGG" id="cpf:CPF_2756"/>
<evidence type="ECO:0000256" key="1">
    <source>
        <dbReference type="ARBA" id="ARBA00004752"/>
    </source>
</evidence>
<sequence>MVGRVSDLKLKDLRVLEGRNIKGEENLIFIDIEESERKRLYWLISDYEFICRKMNIEGTLKEAIYNEFGGCAWLTYSNKELALFIIESLIEGVSADKLLNEAVAKKQRIWEYNLLEECSKKKIDFFKEDDEIIVGYGVNSKRISKEDYENKNYNLDLINNGVIPIVSITGTNGKTSTSRLIYKGFENLGYFSGLAMTGGIIINNEFVKKGDTTGFYSAKKVLTNPQVEVGVLETARGGILRKGLGFKNSKVAIITSLAEDHIGVDGIKDINDLLDIKLITTREVLPEGKVIIKAEPKLYEVLQTKENLVLFNSKKNEYIEKHMKNGKEAWFVEDENVIFFDGKDKNIISNIKDFKFTHNGNSKTNINNILVSIAAIYEVHKNLREVVDSLKNIECDVYNNIGRQNIIELENFKIILDYGHNPEAFEELFYLANNIKRNKIISIVSSPGDRLDEYIKELGKIAGKNSDTIIIKETFDRRGREELEITNLIKSGINEVENKSVEVLSIIDEEEAIKKAISMAKEGDIIVDFTQHLDVVIPVINKYLSHHGKEIIEVDLEDFH</sequence>
<dbReference type="PANTHER" id="PTHR23135:SF18">
    <property type="entry name" value="CYANOPHYCIN SYNTHETASE"/>
    <property type="match status" value="1"/>
</dbReference>
<gene>
    <name evidence="4" type="ordered locus">CPF_2756</name>
</gene>
<dbReference type="Pfam" id="PF08245">
    <property type="entry name" value="Mur_ligase_M"/>
    <property type="match status" value="1"/>
</dbReference>
<dbReference type="InterPro" id="IPR004101">
    <property type="entry name" value="Mur_ligase_C"/>
</dbReference>
<feature type="domain" description="Mur ligase C-terminal" evidence="2">
    <location>
        <begin position="402"/>
        <end position="527"/>
    </location>
</feature>
<dbReference type="eggNOG" id="COG0769">
    <property type="taxonomic scope" value="Bacteria"/>
</dbReference>
<reference evidence="4 5" key="1">
    <citation type="journal article" date="2006" name="Genome Res.">
        <title>Skewed genomic variability in strains of the toxigenic bacterial pathogen, Clostridium perfringens.</title>
        <authorList>
            <person name="Myers G.S."/>
            <person name="Rasko D.A."/>
            <person name="Cheung J.K."/>
            <person name="Ravel J."/>
            <person name="Seshadri R."/>
            <person name="Deboy R.T."/>
            <person name="Ren Q."/>
            <person name="Varga J."/>
            <person name="Awad M.M."/>
            <person name="Brinkac L.M."/>
            <person name="Daugherty S.C."/>
            <person name="Haft D.H."/>
            <person name="Dodson R.J."/>
            <person name="Madupu R."/>
            <person name="Nelson W.C."/>
            <person name="Rosovitz M.J."/>
            <person name="Sullivan S.A."/>
            <person name="Khouri H."/>
            <person name="Dimitrov G.I."/>
            <person name="Watkins K.L."/>
            <person name="Mulligan S."/>
            <person name="Benton J."/>
            <person name="Radune D."/>
            <person name="Fisher D.J."/>
            <person name="Atkins H.S."/>
            <person name="Hiscox T."/>
            <person name="Jost B.H."/>
            <person name="Billington S.J."/>
            <person name="Songer J.G."/>
            <person name="McClane B.A."/>
            <person name="Titball R.W."/>
            <person name="Rood J.I."/>
            <person name="Melville S.B."/>
            <person name="Paulsen I.T."/>
        </authorList>
    </citation>
    <scope>NUCLEOTIDE SEQUENCE [LARGE SCALE GENOMIC DNA]</scope>
    <source>
        <strain evidence="5">ATCC 13124 / DSM 756 / JCM 1290 / NCIMB 6125 / NCTC 8237 / S 107 / Type A</strain>
    </source>
</reference>
<organism evidence="4 5">
    <name type="scientific">Clostridium perfringens (strain ATCC 13124 / DSM 756 / JCM 1290 / NCIMB 6125 / NCTC 8237 / Type A)</name>
    <dbReference type="NCBI Taxonomy" id="195103"/>
    <lineage>
        <taxon>Bacteria</taxon>
        <taxon>Bacillati</taxon>
        <taxon>Bacillota</taxon>
        <taxon>Clostridia</taxon>
        <taxon>Eubacteriales</taxon>
        <taxon>Clostridiaceae</taxon>
        <taxon>Clostridium</taxon>
    </lineage>
</organism>
<evidence type="ECO:0000259" key="3">
    <source>
        <dbReference type="Pfam" id="PF08245"/>
    </source>
</evidence>
<dbReference type="PANTHER" id="PTHR23135">
    <property type="entry name" value="MUR LIGASE FAMILY MEMBER"/>
    <property type="match status" value="1"/>
</dbReference>
<dbReference type="InterPro" id="IPR036565">
    <property type="entry name" value="Mur-like_cat_sf"/>
</dbReference>
<dbReference type="Pfam" id="PF02875">
    <property type="entry name" value="Mur_ligase_C"/>
    <property type="match status" value="1"/>
</dbReference>
<name>A0A0H2YUT8_CLOP1</name>
<dbReference type="EMBL" id="CP000246">
    <property type="protein sequence ID" value="ABG84374.1"/>
    <property type="molecule type" value="Genomic_DNA"/>
</dbReference>
<evidence type="ECO:0000313" key="5">
    <source>
        <dbReference type="Proteomes" id="UP000001823"/>
    </source>
</evidence>
<dbReference type="Gene3D" id="3.90.190.20">
    <property type="entry name" value="Mur ligase, C-terminal domain"/>
    <property type="match status" value="1"/>
</dbReference>
<dbReference type="SUPFAM" id="SSF53623">
    <property type="entry name" value="MurD-like peptide ligases, catalytic domain"/>
    <property type="match status" value="1"/>
</dbReference>
<dbReference type="HOGENOM" id="CLU_022308_0_0_9"/>
<feature type="domain" description="Mur ligase central" evidence="3">
    <location>
        <begin position="168"/>
        <end position="375"/>
    </location>
</feature>
<dbReference type="RefSeq" id="WP_011591134.1">
    <property type="nucleotide sequence ID" value="NC_008261.1"/>
</dbReference>
<comment type="pathway">
    <text evidence="1">Cell wall biogenesis; peptidoglycan biosynthesis.</text>
</comment>
<dbReference type="PaxDb" id="195103-CPF_2756"/>
<accession>A0A0H2YUT8</accession>
<dbReference type="SUPFAM" id="SSF53244">
    <property type="entry name" value="MurD-like peptide ligases, peptide-binding domain"/>
    <property type="match status" value="1"/>
</dbReference>
<dbReference type="Gene3D" id="3.40.1190.10">
    <property type="entry name" value="Mur-like, catalytic domain"/>
    <property type="match status" value="1"/>
</dbReference>
<dbReference type="GO" id="GO:0005524">
    <property type="term" value="F:ATP binding"/>
    <property type="evidence" value="ECO:0007669"/>
    <property type="project" value="InterPro"/>
</dbReference>
<proteinExistence type="predicted"/>
<keyword evidence="4" id="KW-0436">Ligase</keyword>
<dbReference type="GO" id="GO:0016881">
    <property type="term" value="F:acid-amino acid ligase activity"/>
    <property type="evidence" value="ECO:0007669"/>
    <property type="project" value="InterPro"/>
</dbReference>
<dbReference type="SMR" id="A0A0H2YUT8"/>
<dbReference type="STRING" id="195103.CPF_2756"/>
<dbReference type="Proteomes" id="UP000001823">
    <property type="component" value="Chromosome"/>
</dbReference>
<dbReference type="InterPro" id="IPR036615">
    <property type="entry name" value="Mur_ligase_C_dom_sf"/>
</dbReference>
<dbReference type="InterPro" id="IPR013221">
    <property type="entry name" value="Mur_ligase_cen"/>
</dbReference>
<evidence type="ECO:0000259" key="2">
    <source>
        <dbReference type="Pfam" id="PF02875"/>
    </source>
</evidence>
<dbReference type="AlphaFoldDB" id="A0A0H2YUT8"/>
<keyword evidence="5" id="KW-1185">Reference proteome</keyword>
<protein>
    <submittedName>
        <fullName evidence="4">Mur ligase family protein</fullName>
    </submittedName>
</protein>
<evidence type="ECO:0000313" key="4">
    <source>
        <dbReference type="EMBL" id="ABG84374.1"/>
    </source>
</evidence>